<feature type="compositionally biased region" description="Low complexity" evidence="1">
    <location>
        <begin position="349"/>
        <end position="366"/>
    </location>
</feature>
<protein>
    <submittedName>
        <fullName evidence="2">Uncharacterized protein</fullName>
    </submittedName>
</protein>
<keyword evidence="3" id="KW-1185">Reference proteome</keyword>
<organism evidence="2 3">
    <name type="scientific">Lactarius akahatsu</name>
    <dbReference type="NCBI Taxonomy" id="416441"/>
    <lineage>
        <taxon>Eukaryota</taxon>
        <taxon>Fungi</taxon>
        <taxon>Dikarya</taxon>
        <taxon>Basidiomycota</taxon>
        <taxon>Agaricomycotina</taxon>
        <taxon>Agaricomycetes</taxon>
        <taxon>Russulales</taxon>
        <taxon>Russulaceae</taxon>
        <taxon>Lactarius</taxon>
    </lineage>
</organism>
<dbReference type="AlphaFoldDB" id="A0AAD4LDS4"/>
<evidence type="ECO:0000313" key="3">
    <source>
        <dbReference type="Proteomes" id="UP001201163"/>
    </source>
</evidence>
<feature type="region of interest" description="Disordered" evidence="1">
    <location>
        <begin position="288"/>
        <end position="332"/>
    </location>
</feature>
<proteinExistence type="predicted"/>
<gene>
    <name evidence="2" type="ORF">EDB92DRAFT_2115853</name>
</gene>
<accession>A0AAD4LDS4</accession>
<feature type="compositionally biased region" description="Basic residues" evidence="1">
    <location>
        <begin position="404"/>
        <end position="413"/>
    </location>
</feature>
<sequence>MVFNRNTVLRNPFCLTHLRWLLSDPSKAIAIFGAMDIDHLPPQQLSSDSTLSGWTLYPSPVFDYAGTGDSCVAPHHVNVHQHDYQQQYGHCQDAYYVTEAPQDSDLPPTDAPVSYWASAQVSATGPLSTTPPMDPLCYFPSQTYYGNHELHYHTAPVDQFQSIPSTAYATSYPDVSPSTPVTAPSAVTALSTFGPHQTIAPHQSESGHDLMPQDATTHSALYEEATTFQTTDTNYAQMGLYEDTYVTTTGESHPQYVPALAQEWPQPQPYVATFTPAAQGQYVASVSPPVPEAPPAPVPALSPAPPARLKRKASSQSLGIRSRGRSPMGHLPYQEDIAKAGIESRRSPDFSGRSSSPSSTPRPSSPVLQPLTFITYPDLEPKGHGRGGDCDGNGDDDDDDGSSRRGRRGKKQPKKEPFLACFFCRGRKIACHPKNDGGEDRTCT</sequence>
<comment type="caution">
    <text evidence="2">The sequence shown here is derived from an EMBL/GenBank/DDBJ whole genome shotgun (WGS) entry which is preliminary data.</text>
</comment>
<reference evidence="2" key="1">
    <citation type="submission" date="2022-01" db="EMBL/GenBank/DDBJ databases">
        <title>Comparative genomics reveals a dynamic genome evolution in the ectomycorrhizal milk-cap (Lactarius) mushrooms.</title>
        <authorList>
            <consortium name="DOE Joint Genome Institute"/>
            <person name="Lebreton A."/>
            <person name="Tang N."/>
            <person name="Kuo A."/>
            <person name="LaButti K."/>
            <person name="Drula E."/>
            <person name="Barry K."/>
            <person name="Clum A."/>
            <person name="Lipzen A."/>
            <person name="Mousain D."/>
            <person name="Ng V."/>
            <person name="Wang R."/>
            <person name="Wang X."/>
            <person name="Dai Y."/>
            <person name="Henrissat B."/>
            <person name="Grigoriev I.V."/>
            <person name="Guerin-Laguette A."/>
            <person name="Yu F."/>
            <person name="Martin F.M."/>
        </authorList>
    </citation>
    <scope>NUCLEOTIDE SEQUENCE</scope>
    <source>
        <strain evidence="2">QP</strain>
    </source>
</reference>
<feature type="region of interest" description="Disordered" evidence="1">
    <location>
        <begin position="345"/>
        <end position="414"/>
    </location>
</feature>
<dbReference type="EMBL" id="JAKELL010000044">
    <property type="protein sequence ID" value="KAH8988059.1"/>
    <property type="molecule type" value="Genomic_DNA"/>
</dbReference>
<feature type="compositionally biased region" description="Basic and acidic residues" evidence="1">
    <location>
        <begin position="379"/>
        <end position="389"/>
    </location>
</feature>
<evidence type="ECO:0000256" key="1">
    <source>
        <dbReference type="SAM" id="MobiDB-lite"/>
    </source>
</evidence>
<feature type="compositionally biased region" description="Pro residues" evidence="1">
    <location>
        <begin position="288"/>
        <end position="306"/>
    </location>
</feature>
<name>A0AAD4LDS4_9AGAM</name>
<evidence type="ECO:0000313" key="2">
    <source>
        <dbReference type="EMBL" id="KAH8988059.1"/>
    </source>
</evidence>
<dbReference type="Proteomes" id="UP001201163">
    <property type="component" value="Unassembled WGS sequence"/>
</dbReference>